<gene>
    <name evidence="2" type="ORF">AYL99_12114</name>
</gene>
<evidence type="ECO:0000256" key="1">
    <source>
        <dbReference type="SAM" id="MobiDB-lite"/>
    </source>
</evidence>
<comment type="caution">
    <text evidence="2">The sequence shown here is derived from an EMBL/GenBank/DDBJ whole genome shotgun (WGS) entry which is preliminary data.</text>
</comment>
<sequence length="403" mass="44370">MLAVDQAFSYAKARRVLVGRGRALRHEKRLEWYVLRRASGKRLHEAVTQEERNASMGHTLGDSSTYVKYFITEYLSLNFHAIVFGSRPQKDIIDQSRAISPLTELWHVIFLLCHGRRTRSKSPNPAPRKAPAKGRTMTVVRRPRATKAQTQKQSDETSTRHDTAAGDQESPAVRRPEAVVEDVFGDMTMDRVMEPLGERPEDRAIVSNLQPQAPRLSDITLGYVEHAETVALADMGAGMISIADIEDVPIACVETMTIADSEPWPPLDLRMEDTAAIAGLDPPAHRPDDTAILDPSSQHARSNSTAAIASLTAISDTGDMITPDLMKGTTSDSAGFELWDTTSEPGVDMLISTTMTRPLTCSFCGYDADADDPGEHMCDEILEGDARQVPVRGRHFSSDMRGL</sequence>
<dbReference type="InterPro" id="IPR021842">
    <property type="entry name" value="DUF3435"/>
</dbReference>
<feature type="compositionally biased region" description="Basic and acidic residues" evidence="1">
    <location>
        <begin position="153"/>
        <end position="164"/>
    </location>
</feature>
<dbReference type="Pfam" id="PF11917">
    <property type="entry name" value="DUF3435"/>
    <property type="match status" value="1"/>
</dbReference>
<dbReference type="GeneID" id="30016279"/>
<evidence type="ECO:0000313" key="2">
    <source>
        <dbReference type="EMBL" id="OAP53708.1"/>
    </source>
</evidence>
<dbReference type="Proteomes" id="UP000078343">
    <property type="component" value="Unassembled WGS sequence"/>
</dbReference>
<dbReference type="EMBL" id="LVYI01000037">
    <property type="protein sequence ID" value="OAP53708.1"/>
    <property type="molecule type" value="Genomic_DNA"/>
</dbReference>
<proteinExistence type="predicted"/>
<accession>A0A178Z1N1</accession>
<name>A0A178Z1N1_9EURO</name>
<dbReference type="OrthoDB" id="4485682at2759"/>
<feature type="region of interest" description="Disordered" evidence="1">
    <location>
        <begin position="117"/>
        <end position="178"/>
    </location>
</feature>
<organism evidence="2 3">
    <name type="scientific">Fonsecaea erecta</name>
    <dbReference type="NCBI Taxonomy" id="1367422"/>
    <lineage>
        <taxon>Eukaryota</taxon>
        <taxon>Fungi</taxon>
        <taxon>Dikarya</taxon>
        <taxon>Ascomycota</taxon>
        <taxon>Pezizomycotina</taxon>
        <taxon>Eurotiomycetes</taxon>
        <taxon>Chaetothyriomycetidae</taxon>
        <taxon>Chaetothyriales</taxon>
        <taxon>Herpotrichiellaceae</taxon>
        <taxon>Fonsecaea</taxon>
    </lineage>
</organism>
<dbReference type="STRING" id="1367422.A0A178Z1N1"/>
<keyword evidence="3" id="KW-1185">Reference proteome</keyword>
<reference evidence="2 3" key="1">
    <citation type="submission" date="2016-04" db="EMBL/GenBank/DDBJ databases">
        <title>Draft genome of Fonsecaea erecta CBS 125763.</title>
        <authorList>
            <person name="Weiss V.A."/>
            <person name="Vicente V.A."/>
            <person name="Raittz R.T."/>
            <person name="Moreno L.F."/>
            <person name="De Souza E.M."/>
            <person name="Pedrosa F.O."/>
            <person name="Steffens M.B."/>
            <person name="Faoro H."/>
            <person name="Tadra-Sfeir M.Z."/>
            <person name="Najafzadeh M.J."/>
            <person name="Felipe M.S."/>
            <person name="Teixeira M."/>
            <person name="Sun J."/>
            <person name="Xi L."/>
            <person name="Gomes R."/>
            <person name="De Azevedo C.M."/>
            <person name="Salgado C.G."/>
            <person name="Da Silva M.B."/>
            <person name="Nascimento M.F."/>
            <person name="Queiroz-Telles F."/>
            <person name="Attili D.S."/>
            <person name="Gorbushina A."/>
        </authorList>
    </citation>
    <scope>NUCLEOTIDE SEQUENCE [LARGE SCALE GENOMIC DNA]</scope>
    <source>
        <strain evidence="2 3">CBS 125763</strain>
    </source>
</reference>
<evidence type="ECO:0000313" key="3">
    <source>
        <dbReference type="Proteomes" id="UP000078343"/>
    </source>
</evidence>
<dbReference type="AlphaFoldDB" id="A0A178Z1N1"/>
<protein>
    <submittedName>
        <fullName evidence="2">Uncharacterized protein</fullName>
    </submittedName>
</protein>
<dbReference type="RefSeq" id="XP_018687075.1">
    <property type="nucleotide sequence ID" value="XM_018843595.1"/>
</dbReference>